<dbReference type="RefSeq" id="WP_277528433.1">
    <property type="nucleotide sequence ID" value="NZ_JAPDIA010000001.1"/>
</dbReference>
<comment type="caution">
    <text evidence="1">The sequence shown here is derived from an EMBL/GenBank/DDBJ whole genome shotgun (WGS) entry which is preliminary data.</text>
</comment>
<evidence type="ECO:0000313" key="2">
    <source>
        <dbReference type="Proteomes" id="UP001153404"/>
    </source>
</evidence>
<reference evidence="1" key="1">
    <citation type="submission" date="2022-10" db="EMBL/GenBank/DDBJ databases">
        <title>Comparative genomic analysis of Cohnella hashimotonis sp. nov., isolated from the International Space Station.</title>
        <authorList>
            <person name="Simpson A."/>
            <person name="Venkateswaran K."/>
        </authorList>
    </citation>
    <scope>NUCLEOTIDE SEQUENCE</scope>
    <source>
        <strain evidence="1">DSM 28161</strain>
    </source>
</reference>
<proteinExistence type="predicted"/>
<organism evidence="1 2">
    <name type="scientific">Cohnella rhizosphaerae</name>
    <dbReference type="NCBI Taxonomy" id="1457232"/>
    <lineage>
        <taxon>Bacteria</taxon>
        <taxon>Bacillati</taxon>
        <taxon>Bacillota</taxon>
        <taxon>Bacilli</taxon>
        <taxon>Bacillales</taxon>
        <taxon>Paenibacillaceae</taxon>
        <taxon>Cohnella</taxon>
    </lineage>
</organism>
<evidence type="ECO:0000313" key="1">
    <source>
        <dbReference type="EMBL" id="MDG0808145.1"/>
    </source>
</evidence>
<dbReference type="AlphaFoldDB" id="A0A9X4KP37"/>
<dbReference type="EMBL" id="JAPDIA010000001">
    <property type="protein sequence ID" value="MDG0808145.1"/>
    <property type="molecule type" value="Genomic_DNA"/>
</dbReference>
<accession>A0A9X4KP37</accession>
<protein>
    <submittedName>
        <fullName evidence="1">Uncharacterized protein</fullName>
    </submittedName>
</protein>
<keyword evidence="2" id="KW-1185">Reference proteome</keyword>
<sequence length="84" mass="9505">MPTAFKQPRTRPLDVREFAPSVHYAEFQRIPPAGGSLRRLYDSELMYVYSGSIRVHFEDEASPPRVVRGGICSYCLRPSRTGSS</sequence>
<name>A0A9X4KP37_9BACL</name>
<dbReference type="Proteomes" id="UP001153404">
    <property type="component" value="Unassembled WGS sequence"/>
</dbReference>
<gene>
    <name evidence="1" type="ORF">OMP40_01005</name>
</gene>